<organism evidence="2">
    <name type="scientific">Pseudoalteromonas translucida KMM 520</name>
    <dbReference type="NCBI Taxonomy" id="1315283"/>
    <lineage>
        <taxon>Bacteria</taxon>
        <taxon>Pseudomonadati</taxon>
        <taxon>Pseudomonadota</taxon>
        <taxon>Gammaproteobacteria</taxon>
        <taxon>Alteromonadales</taxon>
        <taxon>Pseudoalteromonadaceae</taxon>
        <taxon>Pseudoalteromonas</taxon>
    </lineage>
</organism>
<dbReference type="InterPro" id="IPR010982">
    <property type="entry name" value="Lambda_DNA-bd_dom_sf"/>
</dbReference>
<dbReference type="GO" id="GO:0003677">
    <property type="term" value="F:DNA binding"/>
    <property type="evidence" value="ECO:0007669"/>
    <property type="project" value="InterPro"/>
</dbReference>
<gene>
    <name evidence="2" type="ORF">PTRA_a2161</name>
</gene>
<evidence type="ECO:0000259" key="1">
    <source>
        <dbReference type="PROSITE" id="PS50943"/>
    </source>
</evidence>
<reference evidence="2 3" key="1">
    <citation type="submission" date="2015-03" db="EMBL/GenBank/DDBJ databases">
        <authorList>
            <person name="Murphy D."/>
        </authorList>
    </citation>
    <scope>NUCLEOTIDE SEQUENCE [LARGE SCALE GENOMIC DNA]</scope>
    <source>
        <strain evidence="2 3">KMM 520</strain>
    </source>
</reference>
<protein>
    <submittedName>
        <fullName evidence="2">Putative transcriptional regulator</fullName>
    </submittedName>
</protein>
<dbReference type="KEGG" id="ptn:PTRA_a2161"/>
<dbReference type="AlphaFoldDB" id="A0A0U2X7L1"/>
<evidence type="ECO:0000313" key="3">
    <source>
        <dbReference type="Proteomes" id="UP000065261"/>
    </source>
</evidence>
<dbReference type="SUPFAM" id="SSF47413">
    <property type="entry name" value="lambda repressor-like DNA-binding domains"/>
    <property type="match status" value="1"/>
</dbReference>
<evidence type="ECO:0000313" key="2">
    <source>
        <dbReference type="EMBL" id="ALS33278.1"/>
    </source>
</evidence>
<feature type="domain" description="HTH cro/C1-type" evidence="1">
    <location>
        <begin position="13"/>
        <end position="67"/>
    </location>
</feature>
<dbReference type="CDD" id="cd00093">
    <property type="entry name" value="HTH_XRE"/>
    <property type="match status" value="1"/>
</dbReference>
<sequence>MIVYNLKELIAAKSLKEGRKITLDEVANAAGVNKAAMSKMANNNNYSTTTRTLDALCAYFDCKIEEIITYKKSIIN</sequence>
<dbReference type="PATRIC" id="fig|1315283.4.peg.1870"/>
<dbReference type="Pfam" id="PF13443">
    <property type="entry name" value="HTH_26"/>
    <property type="match status" value="1"/>
</dbReference>
<dbReference type="Proteomes" id="UP000065261">
    <property type="component" value="Chromosome I"/>
</dbReference>
<dbReference type="Gene3D" id="1.10.260.40">
    <property type="entry name" value="lambda repressor-like DNA-binding domains"/>
    <property type="match status" value="1"/>
</dbReference>
<dbReference type="SMART" id="SM00530">
    <property type="entry name" value="HTH_XRE"/>
    <property type="match status" value="1"/>
</dbReference>
<dbReference type="OrthoDB" id="9805309at2"/>
<dbReference type="EMBL" id="CP011034">
    <property type="protein sequence ID" value="ALS33278.1"/>
    <property type="molecule type" value="Genomic_DNA"/>
</dbReference>
<accession>A0A0U2X7L1</accession>
<dbReference type="InterPro" id="IPR001387">
    <property type="entry name" value="Cro/C1-type_HTH"/>
</dbReference>
<proteinExistence type="predicted"/>
<name>A0A0U2X7L1_9GAMM</name>
<dbReference type="PROSITE" id="PS50943">
    <property type="entry name" value="HTH_CROC1"/>
    <property type="match status" value="1"/>
</dbReference>
<dbReference type="RefSeq" id="WP_058373564.1">
    <property type="nucleotide sequence ID" value="NZ_CP011034.1"/>
</dbReference>